<gene>
    <name evidence="1" type="ORF">S01H1_36862</name>
</gene>
<feature type="non-terminal residue" evidence="1">
    <location>
        <position position="270"/>
    </location>
</feature>
<protein>
    <submittedName>
        <fullName evidence="1">Uncharacterized protein</fullName>
    </submittedName>
</protein>
<dbReference type="EMBL" id="BARS01023129">
    <property type="protein sequence ID" value="GAG07943.1"/>
    <property type="molecule type" value="Genomic_DNA"/>
</dbReference>
<organism evidence="1">
    <name type="scientific">marine sediment metagenome</name>
    <dbReference type="NCBI Taxonomy" id="412755"/>
    <lineage>
        <taxon>unclassified sequences</taxon>
        <taxon>metagenomes</taxon>
        <taxon>ecological metagenomes</taxon>
    </lineage>
</organism>
<dbReference type="AlphaFoldDB" id="X0V624"/>
<accession>X0V624</accession>
<sequence length="270" mass="30535">IGKNKETIEVDHLPFEVWHFEEIHVPHKTECPNCGGTGDKGVKLLHLPRMLEQKDMAELLGIMKALNVVEHQSYEHEAKDHGTDNAPEDEEHTIYDGAGYKTVVSKSPVLTTYNVVLPPREDYAMTRIAYSPDGPTWKFTSPPVKYKLMVAEMGETRRQFVAPVELLGKGPLETMSDDQRAGTRHGLKSFSDGFDDDVEDTFNSPYHMNWDDDYGNFNPQAYITHSGVKARYSQARDKVCGLACNMCLFNYRGSKVCKASIPRQYQKFGP</sequence>
<reference evidence="1" key="1">
    <citation type="journal article" date="2014" name="Front. Microbiol.">
        <title>High frequency of phylogenetically diverse reductive dehalogenase-homologous genes in deep subseafloor sedimentary metagenomes.</title>
        <authorList>
            <person name="Kawai M."/>
            <person name="Futagami T."/>
            <person name="Toyoda A."/>
            <person name="Takaki Y."/>
            <person name="Nishi S."/>
            <person name="Hori S."/>
            <person name="Arai W."/>
            <person name="Tsubouchi T."/>
            <person name="Morono Y."/>
            <person name="Uchiyama I."/>
            <person name="Ito T."/>
            <person name="Fujiyama A."/>
            <person name="Inagaki F."/>
            <person name="Takami H."/>
        </authorList>
    </citation>
    <scope>NUCLEOTIDE SEQUENCE</scope>
    <source>
        <strain evidence="1">Expedition CK06-06</strain>
    </source>
</reference>
<name>X0V624_9ZZZZ</name>
<proteinExistence type="predicted"/>
<feature type="non-terminal residue" evidence="1">
    <location>
        <position position="1"/>
    </location>
</feature>
<comment type="caution">
    <text evidence="1">The sequence shown here is derived from an EMBL/GenBank/DDBJ whole genome shotgun (WGS) entry which is preliminary data.</text>
</comment>
<evidence type="ECO:0000313" key="1">
    <source>
        <dbReference type="EMBL" id="GAG07943.1"/>
    </source>
</evidence>